<organism evidence="1 2">
    <name type="scientific">Streptomyces actuosus</name>
    <dbReference type="NCBI Taxonomy" id="1885"/>
    <lineage>
        <taxon>Bacteria</taxon>
        <taxon>Bacillati</taxon>
        <taxon>Actinomycetota</taxon>
        <taxon>Actinomycetes</taxon>
        <taxon>Kitasatosporales</taxon>
        <taxon>Streptomycetaceae</taxon>
        <taxon>Streptomyces</taxon>
    </lineage>
</organism>
<dbReference type="AlphaFoldDB" id="A0A2U9NWX5"/>
<accession>A0A2U9NWX5</accession>
<protein>
    <submittedName>
        <fullName evidence="1">Nucleotidyltransferase</fullName>
    </submittedName>
</protein>
<dbReference type="SUPFAM" id="SSF81301">
    <property type="entry name" value="Nucleotidyltransferase"/>
    <property type="match status" value="1"/>
</dbReference>
<dbReference type="Proteomes" id="UP000247634">
    <property type="component" value="Chromosome"/>
</dbReference>
<dbReference type="EMBL" id="CP029788">
    <property type="protein sequence ID" value="AWT41551.1"/>
    <property type="molecule type" value="Genomic_DNA"/>
</dbReference>
<proteinExistence type="predicted"/>
<name>A0A2U9NWX5_STRAS</name>
<dbReference type="OrthoDB" id="4184922at2"/>
<dbReference type="InterPro" id="IPR043519">
    <property type="entry name" value="NT_sf"/>
</dbReference>
<keyword evidence="1" id="KW-0808">Transferase</keyword>
<dbReference type="KEGG" id="sact:DMT42_03985"/>
<evidence type="ECO:0000313" key="1">
    <source>
        <dbReference type="EMBL" id="AWT41551.1"/>
    </source>
</evidence>
<dbReference type="CDD" id="cd05403">
    <property type="entry name" value="NT_KNTase_like"/>
    <property type="match status" value="1"/>
</dbReference>
<gene>
    <name evidence="1" type="ORF">DMT42_03985</name>
</gene>
<dbReference type="GO" id="GO:0016740">
    <property type="term" value="F:transferase activity"/>
    <property type="evidence" value="ECO:0007669"/>
    <property type="project" value="UniProtKB-KW"/>
</dbReference>
<evidence type="ECO:0000313" key="2">
    <source>
        <dbReference type="Proteomes" id="UP000247634"/>
    </source>
</evidence>
<dbReference type="RefSeq" id="WP_110626487.1">
    <property type="nucleotide sequence ID" value="NZ_CP029788.1"/>
</dbReference>
<sequence>MTDDDATRHLLDRFLHAVRPLPSLLAVWAHGSLAGGDYRPGRSDLDLIAVVARRCPPDEEEFLTRAHTALDETLPLAEGLHCTYVAADEWADPDRPHFTWAHRQTQYRPVTLVTRRELHVFGRVLHGPPPADLLPPVGDADLAGFVRRDLRTYWRPAVDHPARWLQDVWVDLGLLTLARARVTLATGRLITKGEALDVLTGLGAPADVVDDIRRRRYGTPPPASPAWRARRADATRAFLAPAIERTLAEYDHPAATA</sequence>
<keyword evidence="2" id="KW-1185">Reference proteome</keyword>
<reference evidence="1 2" key="1">
    <citation type="submission" date="2018-06" db="EMBL/GenBank/DDBJ databases">
        <title>The complete genome sequence of a nosiheptide producer Streptomyces actuosus ATCC 25421: deducing the ability of producing a new class III lantibiotics.</title>
        <authorList>
            <person name="Liu W."/>
            <person name="Sun F."/>
            <person name="Hu Y."/>
        </authorList>
    </citation>
    <scope>NUCLEOTIDE SEQUENCE [LARGE SCALE GENOMIC DNA]</scope>
    <source>
        <strain evidence="1 2">ATCC 25421</strain>
    </source>
</reference>